<dbReference type="Gene3D" id="1.10.10.10">
    <property type="entry name" value="Winged helix-like DNA-binding domain superfamily/Winged helix DNA-binding domain"/>
    <property type="match status" value="1"/>
</dbReference>
<dbReference type="AlphaFoldDB" id="A0A419DA76"/>
<evidence type="ECO:0000256" key="1">
    <source>
        <dbReference type="ARBA" id="ARBA00006525"/>
    </source>
</evidence>
<protein>
    <submittedName>
        <fullName evidence="4">DNA-protecting protein DprA</fullName>
    </submittedName>
</protein>
<gene>
    <name evidence="4" type="primary">dprA</name>
    <name evidence="4" type="ORF">C4544_06510</name>
</gene>
<feature type="domain" description="DprA winged helix" evidence="3">
    <location>
        <begin position="354"/>
        <end position="405"/>
    </location>
</feature>
<dbReference type="InterPro" id="IPR003488">
    <property type="entry name" value="DprA"/>
</dbReference>
<accession>A0A419DA76</accession>
<proteinExistence type="inferred from homology"/>
<evidence type="ECO:0000313" key="5">
    <source>
        <dbReference type="Proteomes" id="UP000285655"/>
    </source>
</evidence>
<dbReference type="Proteomes" id="UP000285655">
    <property type="component" value="Unassembled WGS sequence"/>
</dbReference>
<name>A0A419DA76_9BACT</name>
<dbReference type="Pfam" id="PF02481">
    <property type="entry name" value="DNA_processg_A"/>
    <property type="match status" value="1"/>
</dbReference>
<comment type="caution">
    <text evidence="4">The sequence shown here is derived from an EMBL/GenBank/DDBJ whole genome shotgun (WGS) entry which is preliminary data.</text>
</comment>
<reference evidence="4 5" key="1">
    <citation type="journal article" date="2017" name="ISME J.">
        <title>Energy and carbon metabolisms in a deep terrestrial subsurface fluid microbial community.</title>
        <authorList>
            <person name="Momper L."/>
            <person name="Jungbluth S.P."/>
            <person name="Lee M.D."/>
            <person name="Amend J.P."/>
        </authorList>
    </citation>
    <scope>NUCLEOTIDE SEQUENCE [LARGE SCALE GENOMIC DNA]</scope>
    <source>
        <strain evidence="4">SURF_29</strain>
    </source>
</reference>
<feature type="domain" description="Smf/DprA SLOG" evidence="2">
    <location>
        <begin position="131"/>
        <end position="340"/>
    </location>
</feature>
<dbReference type="Gene3D" id="3.40.50.450">
    <property type="match status" value="1"/>
</dbReference>
<dbReference type="InterPro" id="IPR041614">
    <property type="entry name" value="DprA_WH"/>
</dbReference>
<evidence type="ECO:0000313" key="4">
    <source>
        <dbReference type="EMBL" id="RJO59993.1"/>
    </source>
</evidence>
<comment type="similarity">
    <text evidence="1">Belongs to the DprA/Smf family.</text>
</comment>
<dbReference type="GO" id="GO:0009294">
    <property type="term" value="P:DNA-mediated transformation"/>
    <property type="evidence" value="ECO:0007669"/>
    <property type="project" value="InterPro"/>
</dbReference>
<dbReference type="Pfam" id="PF17782">
    <property type="entry name" value="WHD_DprA"/>
    <property type="match status" value="1"/>
</dbReference>
<dbReference type="NCBIfam" id="TIGR00732">
    <property type="entry name" value="dprA"/>
    <property type="match status" value="1"/>
</dbReference>
<evidence type="ECO:0000259" key="3">
    <source>
        <dbReference type="Pfam" id="PF17782"/>
    </source>
</evidence>
<dbReference type="PANTHER" id="PTHR43022:SF1">
    <property type="entry name" value="PROTEIN SMF"/>
    <property type="match status" value="1"/>
</dbReference>
<evidence type="ECO:0000259" key="2">
    <source>
        <dbReference type="Pfam" id="PF02481"/>
    </source>
</evidence>
<organism evidence="4 5">
    <name type="scientific">candidate division WS5 bacterium</name>
    <dbReference type="NCBI Taxonomy" id="2093353"/>
    <lineage>
        <taxon>Bacteria</taxon>
        <taxon>candidate division WS5</taxon>
    </lineage>
</organism>
<dbReference type="InterPro" id="IPR036388">
    <property type="entry name" value="WH-like_DNA-bd_sf"/>
</dbReference>
<dbReference type="SUPFAM" id="SSF102405">
    <property type="entry name" value="MCP/YpsA-like"/>
    <property type="match status" value="1"/>
</dbReference>
<dbReference type="EMBL" id="QZJW01000055">
    <property type="protein sequence ID" value="RJO59993.1"/>
    <property type="molecule type" value="Genomic_DNA"/>
</dbReference>
<sequence>MLVGFFSYNAHILLQGTIEHINILKNLCQDFFCKEFQKKSKFVLKMAKKTVKINEKKYVLATDIALNTLGNERFKKIRKSDLSFSDLWISPDNIIQNTLGKEEYVEKFLKNRKGIDPDTEFEKLKKQDISFVTILDEGYPKLLKEVFSPPVVLYYKGDISILDKPTLAVVGSRKFTVYGKNATEKIVSGLAQAKIVIVSGMALGIDTFAHETALYEKGETVAVLGCGLDKPYPVTNTNLFNKIIKSGGLVMSEYMPGKPPLSQHFPARNRIVSGISKGVLIVEGNIKSGALITARDALEQNRDVFAVPGPIFGESSSGTNQLLKMGANPVTGAEDILEYYGHKTENKRNVQWKPANDNESAIFGVLKNEEFHIDEIIQKSGLDGQTVNSTLTLMEIKGKVKNLGGMIYTLT</sequence>
<dbReference type="InterPro" id="IPR057666">
    <property type="entry name" value="DrpA_SLOG"/>
</dbReference>
<dbReference type="PANTHER" id="PTHR43022">
    <property type="entry name" value="PROTEIN SMF"/>
    <property type="match status" value="1"/>
</dbReference>